<feature type="transmembrane region" description="Helical" evidence="1">
    <location>
        <begin position="35"/>
        <end position="56"/>
    </location>
</feature>
<dbReference type="STRING" id="573024.SAMN05216208_1980"/>
<proteinExistence type="predicted"/>
<evidence type="ECO:0000256" key="1">
    <source>
        <dbReference type="SAM" id="Phobius"/>
    </source>
</evidence>
<feature type="transmembrane region" description="Helical" evidence="1">
    <location>
        <begin position="157"/>
        <end position="176"/>
    </location>
</feature>
<sequence>MPDPANRRPLGSRDTAWAARVTRILAARGATPNGISLASMVFAAIAGLAFAALAVFPEWAAPLLLIAALGCQMRLLCNLFDGMVAVEAGRAAPDGPLWNEFPDRVSDIAILFGAGIGIGQPALGLAAATMAVLTAYTRELGTSVGLAPDFCGPMAKPHRMALITGAAVLAIFETHVVPQGTMLTAALWLVTLGAAATSLRRAFRIRHGLLTTPPRKK</sequence>
<reference evidence="2 3" key="1">
    <citation type="submission" date="2017-01" db="EMBL/GenBank/DDBJ databases">
        <authorList>
            <person name="Mah S.A."/>
            <person name="Swanson W.J."/>
            <person name="Moy G.W."/>
            <person name="Vacquier V.D."/>
        </authorList>
    </citation>
    <scope>NUCLEOTIDE SEQUENCE [LARGE SCALE GENOMIC DNA]</scope>
    <source>
        <strain evidence="2 3">DSM 29590</strain>
    </source>
</reference>
<keyword evidence="3" id="KW-1185">Reference proteome</keyword>
<organism evidence="2 3">
    <name type="scientific">Roseovarius nanhaiticus</name>
    <dbReference type="NCBI Taxonomy" id="573024"/>
    <lineage>
        <taxon>Bacteria</taxon>
        <taxon>Pseudomonadati</taxon>
        <taxon>Pseudomonadota</taxon>
        <taxon>Alphaproteobacteria</taxon>
        <taxon>Rhodobacterales</taxon>
        <taxon>Roseobacteraceae</taxon>
        <taxon>Roseovarius</taxon>
    </lineage>
</organism>
<evidence type="ECO:0000313" key="2">
    <source>
        <dbReference type="EMBL" id="SIR86221.1"/>
    </source>
</evidence>
<dbReference type="InterPro" id="IPR043130">
    <property type="entry name" value="CDP-OH_PTrfase_TM_dom"/>
</dbReference>
<name>A0A1N7EDQ0_9RHOB</name>
<dbReference type="Proteomes" id="UP000186019">
    <property type="component" value="Unassembled WGS sequence"/>
</dbReference>
<gene>
    <name evidence="2" type="ORF">SAMN05421666_0154</name>
</gene>
<protein>
    <submittedName>
        <fullName evidence="2">Phosphatidylglycerophosphate synthase</fullName>
    </submittedName>
</protein>
<dbReference type="OrthoDB" id="1034332at2"/>
<feature type="transmembrane region" description="Helical" evidence="1">
    <location>
        <begin position="108"/>
        <end position="136"/>
    </location>
</feature>
<keyword evidence="1" id="KW-1133">Transmembrane helix</keyword>
<dbReference type="AlphaFoldDB" id="A0A1N7EDQ0"/>
<dbReference type="RefSeq" id="WP_076530130.1">
    <property type="nucleotide sequence ID" value="NZ_FOAC01000001.1"/>
</dbReference>
<dbReference type="EMBL" id="FTNV01000001">
    <property type="protein sequence ID" value="SIR86221.1"/>
    <property type="molecule type" value="Genomic_DNA"/>
</dbReference>
<evidence type="ECO:0000313" key="3">
    <source>
        <dbReference type="Proteomes" id="UP000186019"/>
    </source>
</evidence>
<keyword evidence="1" id="KW-0812">Transmembrane</keyword>
<keyword evidence="1" id="KW-0472">Membrane</keyword>
<feature type="transmembrane region" description="Helical" evidence="1">
    <location>
        <begin position="182"/>
        <end position="199"/>
    </location>
</feature>
<dbReference type="Gene3D" id="1.20.120.1760">
    <property type="match status" value="1"/>
</dbReference>
<accession>A0A1N7EDQ0</accession>